<feature type="domain" description="Mammalian cell entry C-terminal" evidence="3">
    <location>
        <begin position="118"/>
        <end position="287"/>
    </location>
</feature>
<dbReference type="InterPro" id="IPR024516">
    <property type="entry name" value="Mce_C"/>
</dbReference>
<dbReference type="InterPro" id="IPR052336">
    <property type="entry name" value="MlaD_Phospholipid_Transporter"/>
</dbReference>
<keyword evidence="1" id="KW-0812">Transmembrane</keyword>
<dbReference type="RefSeq" id="WP_091381889.1">
    <property type="nucleotide sequence ID" value="NZ_FNDV01000001.1"/>
</dbReference>
<dbReference type="PANTHER" id="PTHR33371:SF4">
    <property type="entry name" value="INTERMEMBRANE PHOSPHOLIPID TRANSPORT SYSTEM BINDING PROTEIN MLAD"/>
    <property type="match status" value="1"/>
</dbReference>
<dbReference type="GO" id="GO:0005576">
    <property type="term" value="C:extracellular region"/>
    <property type="evidence" value="ECO:0007669"/>
    <property type="project" value="TreeGrafter"/>
</dbReference>
<evidence type="ECO:0000259" key="2">
    <source>
        <dbReference type="Pfam" id="PF02470"/>
    </source>
</evidence>
<evidence type="ECO:0000259" key="3">
    <source>
        <dbReference type="Pfam" id="PF11887"/>
    </source>
</evidence>
<dbReference type="InterPro" id="IPR003399">
    <property type="entry name" value="Mce/MlaD"/>
</dbReference>
<dbReference type="NCBIfam" id="TIGR00996">
    <property type="entry name" value="Mtu_fam_mce"/>
    <property type="match status" value="1"/>
</dbReference>
<dbReference type="STRING" id="504798.SAMN05421871_101355"/>
<evidence type="ECO:0000313" key="4">
    <source>
        <dbReference type="EMBL" id="SDP66069.1"/>
    </source>
</evidence>
<dbReference type="OrthoDB" id="4516955at2"/>
<accession>A0A1H0UIQ8</accession>
<evidence type="ECO:0000256" key="1">
    <source>
        <dbReference type="SAM" id="Phobius"/>
    </source>
</evidence>
<dbReference type="InterPro" id="IPR005693">
    <property type="entry name" value="Mce"/>
</dbReference>
<keyword evidence="5" id="KW-1185">Reference proteome</keyword>
<sequence>MILRSRFQRDATVAVTLLAVLGLIVAVALWWIAVPMAGTRLTAHFAKSIGIYPGSEVRVLGIAVGQVDTVVPRGDFVEVTMTVDEGVDLPAEVSAVSVAPSLVSDRFVQLTPAYETGPRLADRALIPLARTATPVEIDDLTASVRELATALGPDGANADGALSGVLDSAAASLDGNGRLLNDTIKQLSTAAHTLSESRGDLFSTVDNLQKFTRTLAESDAQVRGFNTKLAGVTDYLAADSDDLGIALTSLANSLGEVQGFIAENKDLLKSNVDRLVGITQALVDERGALAELLDVGPLGATNFLNTYDAASASFSIRGNLNELTYPPMALLCRTIQSGTPTQLPPALGDACAKLAPVLDGVVKLPSPIEALAALQSGQIPPIALPMLDLPGQNAPGGGR</sequence>
<dbReference type="Pfam" id="PF02470">
    <property type="entry name" value="MlaD"/>
    <property type="match status" value="1"/>
</dbReference>
<gene>
    <name evidence="4" type="ORF">SAMN05192558_111226</name>
</gene>
<feature type="transmembrane region" description="Helical" evidence="1">
    <location>
        <begin position="12"/>
        <end position="33"/>
    </location>
</feature>
<organism evidence="4 5">
    <name type="scientific">Actinokineospora alba</name>
    <dbReference type="NCBI Taxonomy" id="504798"/>
    <lineage>
        <taxon>Bacteria</taxon>
        <taxon>Bacillati</taxon>
        <taxon>Actinomycetota</taxon>
        <taxon>Actinomycetes</taxon>
        <taxon>Pseudonocardiales</taxon>
        <taxon>Pseudonocardiaceae</taxon>
        <taxon>Actinokineospora</taxon>
    </lineage>
</organism>
<dbReference type="PANTHER" id="PTHR33371">
    <property type="entry name" value="INTERMEMBRANE PHOSPHOLIPID TRANSPORT SYSTEM BINDING PROTEIN MLAD-RELATED"/>
    <property type="match status" value="1"/>
</dbReference>
<protein>
    <submittedName>
        <fullName evidence="4">Virulence factor Mce family protein</fullName>
    </submittedName>
</protein>
<dbReference type="AlphaFoldDB" id="A0A1H0UIQ8"/>
<dbReference type="Proteomes" id="UP000199651">
    <property type="component" value="Unassembled WGS sequence"/>
</dbReference>
<feature type="domain" description="Mce/MlaD" evidence="2">
    <location>
        <begin position="38"/>
        <end position="112"/>
    </location>
</feature>
<reference evidence="5" key="1">
    <citation type="submission" date="2016-10" db="EMBL/GenBank/DDBJ databases">
        <authorList>
            <person name="Varghese N."/>
            <person name="Submissions S."/>
        </authorList>
    </citation>
    <scope>NUCLEOTIDE SEQUENCE [LARGE SCALE GENOMIC DNA]</scope>
    <source>
        <strain evidence="5">IBRC-M 10655</strain>
    </source>
</reference>
<proteinExistence type="predicted"/>
<dbReference type="EMBL" id="FNJB01000011">
    <property type="protein sequence ID" value="SDP66069.1"/>
    <property type="molecule type" value="Genomic_DNA"/>
</dbReference>
<dbReference type="Pfam" id="PF11887">
    <property type="entry name" value="Mce4_CUP1"/>
    <property type="match status" value="1"/>
</dbReference>
<keyword evidence="1" id="KW-0472">Membrane</keyword>
<keyword evidence="1" id="KW-1133">Transmembrane helix</keyword>
<name>A0A1H0UIQ8_9PSEU</name>
<evidence type="ECO:0000313" key="5">
    <source>
        <dbReference type="Proteomes" id="UP000199651"/>
    </source>
</evidence>